<organism evidence="1 2">
    <name type="scientific">Brachionus plicatilis</name>
    <name type="common">Marine rotifer</name>
    <name type="synonym">Brachionus muelleri</name>
    <dbReference type="NCBI Taxonomy" id="10195"/>
    <lineage>
        <taxon>Eukaryota</taxon>
        <taxon>Metazoa</taxon>
        <taxon>Spiralia</taxon>
        <taxon>Gnathifera</taxon>
        <taxon>Rotifera</taxon>
        <taxon>Eurotatoria</taxon>
        <taxon>Monogononta</taxon>
        <taxon>Pseudotrocha</taxon>
        <taxon>Ploima</taxon>
        <taxon>Brachionidae</taxon>
        <taxon>Brachionus</taxon>
    </lineage>
</organism>
<proteinExistence type="predicted"/>
<comment type="caution">
    <text evidence="1">The sequence shown here is derived from an EMBL/GenBank/DDBJ whole genome shotgun (WGS) entry which is preliminary data.</text>
</comment>
<dbReference type="EMBL" id="REGN01002698">
    <property type="protein sequence ID" value="RNA26649.1"/>
    <property type="molecule type" value="Genomic_DNA"/>
</dbReference>
<accession>A0A3M7RT60</accession>
<gene>
    <name evidence="1" type="ORF">BpHYR1_029348</name>
</gene>
<dbReference type="AlphaFoldDB" id="A0A3M7RT60"/>
<sequence>MTQLITSDDDNADFLDDHNFLDEFDQVDDDKEKILFEEEVDDINQHVIDSIESTINRKSGPTSYATTNIDNTKLSPFIMIFDIFMLNLIVQCTNSIFLTFKNLKFVDVNLSPPVLRALNCYKNVKISVGRSERGQNKAAKNLDR</sequence>
<reference evidence="1 2" key="1">
    <citation type="journal article" date="2018" name="Sci. Rep.">
        <title>Genomic signatures of local adaptation to the degree of environmental predictability in rotifers.</title>
        <authorList>
            <person name="Franch-Gras L."/>
            <person name="Hahn C."/>
            <person name="Garcia-Roger E.M."/>
            <person name="Carmona M.J."/>
            <person name="Serra M."/>
            <person name="Gomez A."/>
        </authorList>
    </citation>
    <scope>NUCLEOTIDE SEQUENCE [LARGE SCALE GENOMIC DNA]</scope>
    <source>
        <strain evidence="1">HYR1</strain>
    </source>
</reference>
<keyword evidence="2" id="KW-1185">Reference proteome</keyword>
<evidence type="ECO:0000313" key="2">
    <source>
        <dbReference type="Proteomes" id="UP000276133"/>
    </source>
</evidence>
<evidence type="ECO:0000313" key="1">
    <source>
        <dbReference type="EMBL" id="RNA26649.1"/>
    </source>
</evidence>
<protein>
    <submittedName>
        <fullName evidence="1">Uncharacterized protein</fullName>
    </submittedName>
</protein>
<name>A0A3M7RT60_BRAPC</name>
<dbReference type="Proteomes" id="UP000276133">
    <property type="component" value="Unassembled WGS sequence"/>
</dbReference>